<dbReference type="GO" id="GO:0005829">
    <property type="term" value="C:cytosol"/>
    <property type="evidence" value="ECO:0007669"/>
    <property type="project" value="TreeGrafter"/>
</dbReference>
<keyword evidence="7 10" id="KW-0342">GTP-binding</keyword>
<evidence type="ECO:0000313" key="12">
    <source>
        <dbReference type="EMBL" id="QTL97180.1"/>
    </source>
</evidence>
<keyword evidence="3 10" id="KW-0132">Cell division</keyword>
<comment type="function">
    <text evidence="10">Necessary for normal cell division and for the maintenance of normal septation.</text>
</comment>
<dbReference type="GO" id="GO:0046872">
    <property type="term" value="F:metal ion binding"/>
    <property type="evidence" value="ECO:0007669"/>
    <property type="project" value="UniProtKB-KW"/>
</dbReference>
<evidence type="ECO:0000256" key="9">
    <source>
        <dbReference type="ARBA" id="ARBA00023306"/>
    </source>
</evidence>
<evidence type="ECO:0000256" key="8">
    <source>
        <dbReference type="ARBA" id="ARBA00023210"/>
    </source>
</evidence>
<dbReference type="InterPro" id="IPR005225">
    <property type="entry name" value="Small_GTP-bd"/>
</dbReference>
<feature type="domain" description="EngB-type G" evidence="11">
    <location>
        <begin position="22"/>
        <end position="195"/>
    </location>
</feature>
<dbReference type="InterPro" id="IPR019987">
    <property type="entry name" value="GTP-bd_ribosome_bio_YsxC"/>
</dbReference>
<evidence type="ECO:0000256" key="5">
    <source>
        <dbReference type="ARBA" id="ARBA00022741"/>
    </source>
</evidence>
<dbReference type="HAMAP" id="MF_00321">
    <property type="entry name" value="GTPase_EngB"/>
    <property type="match status" value="1"/>
</dbReference>
<dbReference type="CDD" id="cd01876">
    <property type="entry name" value="YihA_EngB"/>
    <property type="match status" value="1"/>
</dbReference>
<sequence>MRFKNPVFISSAYSNNDYPQHNFPEIAFSGRSNVGKSSMINKLLNRNKLARTSSQPGRTQSINFFNIDDRFVLVDLPGYGFAKVPLKVKKEWGRLIDDYLYNRTNLVGIVQIIDARHKPTKDDLMMVNWLKDTGIPTIIAATKVDKLKKSQQSKQKKLIRETLQLAEDMDFCFFSAKTGEGKDQIFNFIVDLIEG</sequence>
<evidence type="ECO:0000256" key="3">
    <source>
        <dbReference type="ARBA" id="ARBA00022618"/>
    </source>
</evidence>
<evidence type="ECO:0000256" key="6">
    <source>
        <dbReference type="ARBA" id="ARBA00022842"/>
    </source>
</evidence>
<dbReference type="KEGG" id="ifn:GM661_03900"/>
<accession>A0A8A7K7L4</accession>
<evidence type="ECO:0000256" key="4">
    <source>
        <dbReference type="ARBA" id="ARBA00022723"/>
    </source>
</evidence>
<keyword evidence="4" id="KW-0479">Metal-binding</keyword>
<evidence type="ECO:0000256" key="1">
    <source>
        <dbReference type="ARBA" id="ARBA00001946"/>
    </source>
</evidence>
<name>A0A8A7K7L4_9FIRM</name>
<comment type="cofactor">
    <cofactor evidence="1">
        <name>Mg(2+)</name>
        <dbReference type="ChEBI" id="CHEBI:18420"/>
    </cofactor>
</comment>
<dbReference type="Pfam" id="PF01926">
    <property type="entry name" value="MMR_HSR1"/>
    <property type="match status" value="1"/>
</dbReference>
<evidence type="ECO:0000259" key="11">
    <source>
        <dbReference type="PROSITE" id="PS51706"/>
    </source>
</evidence>
<comment type="similarity">
    <text evidence="2 10">Belongs to the TRAFAC class TrmE-Era-EngA-EngB-Septin-like GTPase superfamily. EngB GTPase family.</text>
</comment>
<keyword evidence="13" id="KW-1185">Reference proteome</keyword>
<evidence type="ECO:0000256" key="10">
    <source>
        <dbReference type="HAMAP-Rule" id="MF_00321"/>
    </source>
</evidence>
<dbReference type="InterPro" id="IPR006073">
    <property type="entry name" value="GTP-bd"/>
</dbReference>
<reference evidence="12" key="1">
    <citation type="submission" date="2019-12" db="EMBL/GenBank/DDBJ databases">
        <authorList>
            <person name="zhang j."/>
            <person name="sun C.M."/>
        </authorList>
    </citation>
    <scope>NUCLEOTIDE SEQUENCE</scope>
    <source>
        <strain evidence="12">NS-1</strain>
    </source>
</reference>
<dbReference type="PANTHER" id="PTHR11649">
    <property type="entry name" value="MSS1/TRME-RELATED GTP-BINDING PROTEIN"/>
    <property type="match status" value="1"/>
</dbReference>
<keyword evidence="8 10" id="KW-0717">Septation</keyword>
<evidence type="ECO:0000256" key="2">
    <source>
        <dbReference type="ARBA" id="ARBA00009638"/>
    </source>
</evidence>
<keyword evidence="6" id="KW-0460">Magnesium</keyword>
<dbReference type="InterPro" id="IPR027417">
    <property type="entry name" value="P-loop_NTPase"/>
</dbReference>
<evidence type="ECO:0000313" key="13">
    <source>
        <dbReference type="Proteomes" id="UP000665020"/>
    </source>
</evidence>
<gene>
    <name evidence="10" type="primary">engB</name>
    <name evidence="12" type="ORF">GM661_03900</name>
</gene>
<dbReference type="AlphaFoldDB" id="A0A8A7K7L4"/>
<dbReference type="InterPro" id="IPR030393">
    <property type="entry name" value="G_ENGB_dom"/>
</dbReference>
<dbReference type="NCBIfam" id="TIGR03598">
    <property type="entry name" value="GTPase_YsxC"/>
    <property type="match status" value="1"/>
</dbReference>
<organism evidence="12 13">
    <name type="scientific">Iocasia fonsfrigidae</name>
    <dbReference type="NCBI Taxonomy" id="2682810"/>
    <lineage>
        <taxon>Bacteria</taxon>
        <taxon>Bacillati</taxon>
        <taxon>Bacillota</taxon>
        <taxon>Clostridia</taxon>
        <taxon>Halanaerobiales</taxon>
        <taxon>Halanaerobiaceae</taxon>
        <taxon>Iocasia</taxon>
    </lineage>
</organism>
<dbReference type="GO" id="GO:0005525">
    <property type="term" value="F:GTP binding"/>
    <property type="evidence" value="ECO:0007669"/>
    <property type="project" value="UniProtKB-UniRule"/>
</dbReference>
<dbReference type="Gene3D" id="3.40.50.300">
    <property type="entry name" value="P-loop containing nucleotide triphosphate hydrolases"/>
    <property type="match status" value="1"/>
</dbReference>
<dbReference type="EMBL" id="CP046640">
    <property type="protein sequence ID" value="QTL97180.1"/>
    <property type="molecule type" value="Genomic_DNA"/>
</dbReference>
<dbReference type="FunFam" id="3.40.50.300:FF:000098">
    <property type="entry name" value="Probable GTP-binding protein EngB"/>
    <property type="match status" value="1"/>
</dbReference>
<dbReference type="PROSITE" id="PS51706">
    <property type="entry name" value="G_ENGB"/>
    <property type="match status" value="1"/>
</dbReference>
<dbReference type="RefSeq" id="WP_230868827.1">
    <property type="nucleotide sequence ID" value="NZ_CP046640.1"/>
</dbReference>
<dbReference type="Proteomes" id="UP000665020">
    <property type="component" value="Chromosome"/>
</dbReference>
<dbReference type="PANTHER" id="PTHR11649:SF13">
    <property type="entry name" value="ENGB-TYPE G DOMAIN-CONTAINING PROTEIN"/>
    <property type="match status" value="1"/>
</dbReference>
<dbReference type="GO" id="GO:0000917">
    <property type="term" value="P:division septum assembly"/>
    <property type="evidence" value="ECO:0007669"/>
    <property type="project" value="UniProtKB-KW"/>
</dbReference>
<dbReference type="NCBIfam" id="TIGR00231">
    <property type="entry name" value="small_GTP"/>
    <property type="match status" value="1"/>
</dbReference>
<keyword evidence="9 10" id="KW-0131">Cell cycle</keyword>
<dbReference type="SUPFAM" id="SSF52540">
    <property type="entry name" value="P-loop containing nucleoside triphosphate hydrolases"/>
    <property type="match status" value="1"/>
</dbReference>
<proteinExistence type="inferred from homology"/>
<protein>
    <recommendedName>
        <fullName evidence="10">Probable GTP-binding protein EngB</fullName>
    </recommendedName>
</protein>
<keyword evidence="5 10" id="KW-0547">Nucleotide-binding</keyword>
<evidence type="ECO:0000256" key="7">
    <source>
        <dbReference type="ARBA" id="ARBA00023134"/>
    </source>
</evidence>